<dbReference type="InterPro" id="IPR000340">
    <property type="entry name" value="Dual-sp_phosphatase_cat-dom"/>
</dbReference>
<protein>
    <recommendedName>
        <fullName evidence="7">Dual specificity protein phosphatase</fullName>
        <ecNumber evidence="7">3.1.3.16</ecNumber>
        <ecNumber evidence="7">3.1.3.48</ecNumber>
    </recommendedName>
</protein>
<dbReference type="PROSITE" id="PS00383">
    <property type="entry name" value="TYR_PHOSPHATASE_1"/>
    <property type="match status" value="1"/>
</dbReference>
<evidence type="ECO:0000256" key="7">
    <source>
        <dbReference type="RuleBase" id="RU366038"/>
    </source>
</evidence>
<sequence>RMSDFMVNVLNELLVDEHGLYNLPCDHCDEVFPGILVGDAEIARSIRNLHRLGVTHVLNAAHGTTLMHVETGPAFYEGSGIVYHGIPACDLDSYDLGKFFEEGAEFIEKALSHPKAGRVLVHCREGYSRSPSLVVAFLMLRRGRDVQSALRQVRSCRAIGPNDGFLRQLLHLEYKLAEQREASA</sequence>
<comment type="function">
    <text evidence="7">Dual specificity phosphatase able to dephosphorylate phosphotyrosine, phosphoserine and phosphothreonine residues, with a preference for phosphotyrosine as a substrate.</text>
</comment>
<evidence type="ECO:0000313" key="10">
    <source>
        <dbReference type="Ensembl" id="ENSPMAP00000001382.1"/>
    </source>
</evidence>
<evidence type="ECO:0000256" key="2">
    <source>
        <dbReference type="ARBA" id="ARBA00022801"/>
    </source>
</evidence>
<evidence type="ECO:0000256" key="1">
    <source>
        <dbReference type="ARBA" id="ARBA00008601"/>
    </source>
</evidence>
<dbReference type="GO" id="GO:0005737">
    <property type="term" value="C:cytoplasm"/>
    <property type="evidence" value="ECO:0007669"/>
    <property type="project" value="TreeGrafter"/>
</dbReference>
<evidence type="ECO:0000256" key="6">
    <source>
        <dbReference type="PIRSR" id="PIRSR620405-1"/>
    </source>
</evidence>
<dbReference type="GO" id="GO:0043409">
    <property type="term" value="P:negative regulation of MAPK cascade"/>
    <property type="evidence" value="ECO:0007669"/>
    <property type="project" value="TreeGrafter"/>
</dbReference>
<dbReference type="PROSITE" id="PS50054">
    <property type="entry name" value="TYR_PHOSPHATASE_DUAL"/>
    <property type="match status" value="1"/>
</dbReference>
<dbReference type="PANTHER" id="PTHR45682">
    <property type="entry name" value="AGAP008228-PA"/>
    <property type="match status" value="1"/>
</dbReference>
<dbReference type="Gene3D" id="3.90.190.10">
    <property type="entry name" value="Protein tyrosine phosphatase superfamily"/>
    <property type="match status" value="1"/>
</dbReference>
<dbReference type="InterPro" id="IPR020405">
    <property type="entry name" value="Atypical_DUSP_subfamA"/>
</dbReference>
<reference evidence="10" key="2">
    <citation type="submission" date="2025-09" db="UniProtKB">
        <authorList>
            <consortium name="Ensembl"/>
        </authorList>
    </citation>
    <scope>IDENTIFICATION</scope>
</reference>
<keyword evidence="2 7" id="KW-0378">Hydrolase</keyword>
<dbReference type="GO" id="GO:0033549">
    <property type="term" value="F:MAP kinase phosphatase activity"/>
    <property type="evidence" value="ECO:0007669"/>
    <property type="project" value="TreeGrafter"/>
</dbReference>
<dbReference type="PRINTS" id="PR01909">
    <property type="entry name" value="ADSPHPHTASEA"/>
</dbReference>
<feature type="domain" description="Tyrosine-protein phosphatase" evidence="8">
    <location>
        <begin position="27"/>
        <end position="178"/>
    </location>
</feature>
<evidence type="ECO:0000256" key="4">
    <source>
        <dbReference type="ARBA" id="ARBA00047761"/>
    </source>
</evidence>
<dbReference type="SMART" id="SM00195">
    <property type="entry name" value="DSPc"/>
    <property type="match status" value="1"/>
</dbReference>
<dbReference type="Ensembl" id="ENSPMAT00000001388.1">
    <property type="protein sequence ID" value="ENSPMAP00000001382.1"/>
    <property type="gene ID" value="ENSPMAG00000001249.1"/>
</dbReference>
<evidence type="ECO:0000256" key="3">
    <source>
        <dbReference type="ARBA" id="ARBA00022912"/>
    </source>
</evidence>
<dbReference type="GO" id="GO:0004722">
    <property type="term" value="F:protein serine/threonine phosphatase activity"/>
    <property type="evidence" value="ECO:0007669"/>
    <property type="project" value="UniProtKB-EC"/>
</dbReference>
<dbReference type="EC" id="3.1.3.48" evidence="7"/>
<dbReference type="GO" id="GO:0008138">
    <property type="term" value="F:protein tyrosine/serine/threonine phosphatase activity"/>
    <property type="evidence" value="ECO:0007669"/>
    <property type="project" value="UniProtKB-UniRule"/>
</dbReference>
<dbReference type="InterPro" id="IPR020422">
    <property type="entry name" value="TYR_PHOSPHATASE_DUAL_dom"/>
</dbReference>
<comment type="catalytic activity">
    <reaction evidence="5 7">
        <text>O-phospho-L-threonyl-[protein] + H2O = L-threonyl-[protein] + phosphate</text>
        <dbReference type="Rhea" id="RHEA:47004"/>
        <dbReference type="Rhea" id="RHEA-COMP:11060"/>
        <dbReference type="Rhea" id="RHEA-COMP:11605"/>
        <dbReference type="ChEBI" id="CHEBI:15377"/>
        <dbReference type="ChEBI" id="CHEBI:30013"/>
        <dbReference type="ChEBI" id="CHEBI:43474"/>
        <dbReference type="ChEBI" id="CHEBI:61977"/>
        <dbReference type="EC" id="3.1.3.16"/>
    </reaction>
</comment>
<comment type="catalytic activity">
    <reaction evidence="4 7">
        <text>O-phospho-L-seryl-[protein] + H2O = L-seryl-[protein] + phosphate</text>
        <dbReference type="Rhea" id="RHEA:20629"/>
        <dbReference type="Rhea" id="RHEA-COMP:9863"/>
        <dbReference type="Rhea" id="RHEA-COMP:11604"/>
        <dbReference type="ChEBI" id="CHEBI:15377"/>
        <dbReference type="ChEBI" id="CHEBI:29999"/>
        <dbReference type="ChEBI" id="CHEBI:43474"/>
        <dbReference type="ChEBI" id="CHEBI:83421"/>
        <dbReference type="EC" id="3.1.3.16"/>
    </reaction>
</comment>
<dbReference type="InterPro" id="IPR016130">
    <property type="entry name" value="Tyr_Pase_AS"/>
</dbReference>
<reference evidence="10" key="1">
    <citation type="submission" date="2025-08" db="UniProtKB">
        <authorList>
            <consortium name="Ensembl"/>
        </authorList>
    </citation>
    <scope>IDENTIFICATION</scope>
</reference>
<dbReference type="PANTHER" id="PTHR45682:SF1">
    <property type="entry name" value="DUAL SPECIFICITY PROTEIN PHOSPHATASE 3"/>
    <property type="match status" value="1"/>
</dbReference>
<keyword evidence="3 7" id="KW-0904">Protein phosphatase</keyword>
<feature type="active site" description="Phosphocysteine intermediate" evidence="6">
    <location>
        <position position="123"/>
    </location>
</feature>
<accession>S4R851</accession>
<dbReference type="EC" id="3.1.3.16" evidence="7"/>
<name>S4R851_PETMA</name>
<dbReference type="PRINTS" id="PR01908">
    <property type="entry name" value="ADSPHPHTASE"/>
</dbReference>
<dbReference type="OMA" id="RHKMDVK"/>
<dbReference type="GeneTree" id="ENSGT00940000162682"/>
<feature type="domain" description="Tyrosine specific protein phosphatases" evidence="9">
    <location>
        <begin position="104"/>
        <end position="157"/>
    </location>
</feature>
<organism evidence="10">
    <name type="scientific">Petromyzon marinus</name>
    <name type="common">Sea lamprey</name>
    <dbReference type="NCBI Taxonomy" id="7757"/>
    <lineage>
        <taxon>Eukaryota</taxon>
        <taxon>Metazoa</taxon>
        <taxon>Chordata</taxon>
        <taxon>Craniata</taxon>
        <taxon>Vertebrata</taxon>
        <taxon>Cyclostomata</taxon>
        <taxon>Hyperoartia</taxon>
        <taxon>Petromyzontiformes</taxon>
        <taxon>Petromyzontidae</taxon>
        <taxon>Petromyzon</taxon>
    </lineage>
</organism>
<evidence type="ECO:0000259" key="8">
    <source>
        <dbReference type="PROSITE" id="PS50054"/>
    </source>
</evidence>
<comment type="catalytic activity">
    <reaction evidence="7">
        <text>O-phospho-L-tyrosyl-[protein] + H2O = L-tyrosyl-[protein] + phosphate</text>
        <dbReference type="Rhea" id="RHEA:10684"/>
        <dbReference type="Rhea" id="RHEA-COMP:10136"/>
        <dbReference type="Rhea" id="RHEA-COMP:20101"/>
        <dbReference type="ChEBI" id="CHEBI:15377"/>
        <dbReference type="ChEBI" id="CHEBI:43474"/>
        <dbReference type="ChEBI" id="CHEBI:46858"/>
        <dbReference type="ChEBI" id="CHEBI:61978"/>
        <dbReference type="EC" id="3.1.3.48"/>
    </reaction>
</comment>
<evidence type="ECO:0000259" key="9">
    <source>
        <dbReference type="PROSITE" id="PS50056"/>
    </source>
</evidence>
<dbReference type="STRING" id="7757.ENSPMAP00000001382"/>
<dbReference type="HOGENOM" id="CLU_027074_11_3_1"/>
<dbReference type="GO" id="GO:0004725">
    <property type="term" value="F:protein tyrosine phosphatase activity"/>
    <property type="evidence" value="ECO:0007669"/>
    <property type="project" value="UniProtKB-EC"/>
</dbReference>
<dbReference type="SUPFAM" id="SSF52799">
    <property type="entry name" value="(Phosphotyrosine protein) phosphatases II"/>
    <property type="match status" value="1"/>
</dbReference>
<dbReference type="AlphaFoldDB" id="S4R851"/>
<evidence type="ECO:0000256" key="5">
    <source>
        <dbReference type="ARBA" id="ARBA00048336"/>
    </source>
</evidence>
<dbReference type="PROSITE" id="PS50056">
    <property type="entry name" value="TYR_PHOSPHATASE_2"/>
    <property type="match status" value="1"/>
</dbReference>
<dbReference type="InterPro" id="IPR029021">
    <property type="entry name" value="Prot-tyrosine_phosphatase-like"/>
</dbReference>
<proteinExistence type="inferred from homology"/>
<dbReference type="InterPro" id="IPR000387">
    <property type="entry name" value="Tyr_Pase_dom"/>
</dbReference>
<comment type="similarity">
    <text evidence="1 7">Belongs to the protein-tyrosine phosphatase family. Non-receptor class dual specificity subfamily.</text>
</comment>
<dbReference type="Pfam" id="PF00782">
    <property type="entry name" value="DSPc"/>
    <property type="match status" value="1"/>
</dbReference>